<evidence type="ECO:0000313" key="3">
    <source>
        <dbReference type="Proteomes" id="UP000190831"/>
    </source>
</evidence>
<accession>A0A1G4MK29</accession>
<name>A0A1G4MK29_LACFM</name>
<dbReference type="InterPro" id="IPR021264">
    <property type="entry name" value="AFUB_079030/YDR124W-like"/>
</dbReference>
<dbReference type="Proteomes" id="UP000190831">
    <property type="component" value="Chromosome H"/>
</dbReference>
<gene>
    <name evidence="2" type="ORF">LAFE_0H08988G</name>
</gene>
<dbReference type="OMA" id="CANSQNT"/>
<dbReference type="Pfam" id="PF11001">
    <property type="entry name" value="AFUB_07903_YDR124W_hel"/>
    <property type="match status" value="1"/>
</dbReference>
<feature type="domain" description="Subtelomeric hrmA-associated cluster protein AFUB-079030/YDR124W-like helical bundle" evidence="1">
    <location>
        <begin position="84"/>
        <end position="205"/>
    </location>
</feature>
<dbReference type="AlphaFoldDB" id="A0A1G4MK29"/>
<dbReference type="PANTHER" id="PTHR36102">
    <property type="entry name" value="CHROMOSOME 10, WHOLE GENOME SHOTGUN SEQUENCE"/>
    <property type="match status" value="1"/>
</dbReference>
<sequence length="321" mass="36761">MKAVEAVTKQLGQLEKRGYDFVLLLKSPCANSQNTEGEGTRVVCSDGMNPLLLDQLHEVFCNETRVGIETISERSSIPTKVLYLQDKQAVNRYFHEVFKTLKQLPRKTIAKLWIRIIEPRKKTKFPYVKGNNSKPSWWPEDVDHREPDHLKRVECIKLMTAILADFIPSLNDPTTFHEIRRSTELPSLFKNDKFKQSVLEDAYKVCWGLFSKHTAVTVFDLEKAVTNKSTRLNEKRSNHRPAPLEEDDKEYLQLVECDKVSSLTPQNYCTDVTTVFSPKFVGPSDFISSSTSCVYGDYVQCEPLTPSSQSLSCYPFETIHP</sequence>
<dbReference type="PANTHER" id="PTHR36102:SF1">
    <property type="entry name" value="YDR124W-LIKE HELICAL BUNDLE DOMAIN-CONTAINING PROTEIN"/>
    <property type="match status" value="1"/>
</dbReference>
<evidence type="ECO:0000259" key="1">
    <source>
        <dbReference type="Pfam" id="PF11001"/>
    </source>
</evidence>
<dbReference type="InterPro" id="IPR047092">
    <property type="entry name" value="AFUB_07903/YDR124W-like_hel"/>
</dbReference>
<dbReference type="OrthoDB" id="5338458at2759"/>
<organism evidence="2 3">
    <name type="scientific">Lachancea fermentati</name>
    <name type="common">Zygosaccharomyces fermentati</name>
    <dbReference type="NCBI Taxonomy" id="4955"/>
    <lineage>
        <taxon>Eukaryota</taxon>
        <taxon>Fungi</taxon>
        <taxon>Dikarya</taxon>
        <taxon>Ascomycota</taxon>
        <taxon>Saccharomycotina</taxon>
        <taxon>Saccharomycetes</taxon>
        <taxon>Saccharomycetales</taxon>
        <taxon>Saccharomycetaceae</taxon>
        <taxon>Lachancea</taxon>
    </lineage>
</organism>
<reference evidence="2 3" key="1">
    <citation type="submission" date="2016-03" db="EMBL/GenBank/DDBJ databases">
        <authorList>
            <person name="Devillers H."/>
        </authorList>
    </citation>
    <scope>NUCLEOTIDE SEQUENCE [LARGE SCALE GENOMIC DNA]</scope>
    <source>
        <strain evidence="2">CBS 6772</strain>
    </source>
</reference>
<proteinExistence type="predicted"/>
<evidence type="ECO:0000313" key="2">
    <source>
        <dbReference type="EMBL" id="SCW04232.1"/>
    </source>
</evidence>
<keyword evidence="3" id="KW-1185">Reference proteome</keyword>
<dbReference type="EMBL" id="LT598491">
    <property type="protein sequence ID" value="SCW04232.1"/>
    <property type="molecule type" value="Genomic_DNA"/>
</dbReference>
<protein>
    <submittedName>
        <fullName evidence="2">LAFE_0H08988g1_1</fullName>
    </submittedName>
</protein>